<dbReference type="WBParaSite" id="OFLC_0001612701-mRNA-1">
    <property type="protein sequence ID" value="OFLC_0001612701-mRNA-1"/>
    <property type="gene ID" value="OFLC_0001612701"/>
</dbReference>
<keyword evidence="2" id="KW-1185">Reference proteome</keyword>
<dbReference type="EMBL" id="UZAJ01044138">
    <property type="protein sequence ID" value="VDP27390.1"/>
    <property type="molecule type" value="Genomic_DNA"/>
</dbReference>
<gene>
    <name evidence="1" type="ORF">OFLC_LOCUS16114</name>
</gene>
<name>A0A183I8Q2_9BILA</name>
<accession>A0A183I8Q2</accession>
<organism evidence="3">
    <name type="scientific">Onchocerca flexuosa</name>
    <dbReference type="NCBI Taxonomy" id="387005"/>
    <lineage>
        <taxon>Eukaryota</taxon>
        <taxon>Metazoa</taxon>
        <taxon>Ecdysozoa</taxon>
        <taxon>Nematoda</taxon>
        <taxon>Chromadorea</taxon>
        <taxon>Rhabditida</taxon>
        <taxon>Spirurina</taxon>
        <taxon>Spiruromorpha</taxon>
        <taxon>Filarioidea</taxon>
        <taxon>Onchocercidae</taxon>
        <taxon>Onchocerca</taxon>
    </lineage>
</organism>
<protein>
    <submittedName>
        <fullName evidence="3">SHSP domain-containing protein</fullName>
    </submittedName>
</protein>
<dbReference type="AlphaFoldDB" id="A0A183I8Q2"/>
<dbReference type="STRING" id="387005.A0A183I8Q2"/>
<evidence type="ECO:0000313" key="1">
    <source>
        <dbReference type="EMBL" id="VDP27390.1"/>
    </source>
</evidence>
<sequence length="33" mass="3680">MTCHFTSDGILQIKAPYNPPQEAITADTEIPNY</sequence>
<evidence type="ECO:0000313" key="3">
    <source>
        <dbReference type="WBParaSite" id="OFLC_0001612701-mRNA-1"/>
    </source>
</evidence>
<dbReference type="Proteomes" id="UP000267606">
    <property type="component" value="Unassembled WGS sequence"/>
</dbReference>
<evidence type="ECO:0000313" key="2">
    <source>
        <dbReference type="Proteomes" id="UP000267606"/>
    </source>
</evidence>
<proteinExistence type="predicted"/>
<reference evidence="1 2" key="2">
    <citation type="submission" date="2018-11" db="EMBL/GenBank/DDBJ databases">
        <authorList>
            <consortium name="Pathogen Informatics"/>
        </authorList>
    </citation>
    <scope>NUCLEOTIDE SEQUENCE [LARGE SCALE GENOMIC DNA]</scope>
</reference>
<reference evidence="3" key="1">
    <citation type="submission" date="2016-06" db="UniProtKB">
        <authorList>
            <consortium name="WormBaseParasite"/>
        </authorList>
    </citation>
    <scope>IDENTIFICATION</scope>
</reference>